<gene>
    <name evidence="2" type="ORF">PMAYCL1PPCAC_13022</name>
</gene>
<dbReference type="Proteomes" id="UP001328107">
    <property type="component" value="Unassembled WGS sequence"/>
</dbReference>
<name>A0AAN5CG38_9BILA</name>
<evidence type="ECO:0000313" key="2">
    <source>
        <dbReference type="EMBL" id="GMR42827.1"/>
    </source>
</evidence>
<evidence type="ECO:0000313" key="3">
    <source>
        <dbReference type="Proteomes" id="UP001328107"/>
    </source>
</evidence>
<dbReference type="AlphaFoldDB" id="A0AAN5CG38"/>
<organism evidence="2 3">
    <name type="scientific">Pristionchus mayeri</name>
    <dbReference type="NCBI Taxonomy" id="1317129"/>
    <lineage>
        <taxon>Eukaryota</taxon>
        <taxon>Metazoa</taxon>
        <taxon>Ecdysozoa</taxon>
        <taxon>Nematoda</taxon>
        <taxon>Chromadorea</taxon>
        <taxon>Rhabditida</taxon>
        <taxon>Rhabditina</taxon>
        <taxon>Diplogasteromorpha</taxon>
        <taxon>Diplogasteroidea</taxon>
        <taxon>Neodiplogasteridae</taxon>
        <taxon>Pristionchus</taxon>
    </lineage>
</organism>
<accession>A0AAN5CG38</accession>
<dbReference type="EMBL" id="BTRK01000003">
    <property type="protein sequence ID" value="GMR42827.1"/>
    <property type="molecule type" value="Genomic_DNA"/>
</dbReference>
<feature type="region of interest" description="Disordered" evidence="1">
    <location>
        <begin position="263"/>
        <end position="286"/>
    </location>
</feature>
<sequence length="468" mass="50216">FRMPPVRSKSNCTTHFSGYFHVADTPSSSLFRSFKRQFLASVACAPGIIEVQSKTKSNERLTLDIDQLERQPFIRTNQKSVVVLRNRAFRVSKTDWVELCIRAASPKMAEDLRDSLIGEMWRHKAPITVTPPCGPSPAPFSACPSTPATHAKATALVMKKRASMGDTQNGSSLPLSSPTVSSTYRTGDDVPMANTDMFKIKISLNKENPSCSTAVIPSLRNLRPIPLVKEDNPMRPPSTPSAPLIAAHRSSSASSAARALHFGDTPRAKPGMQASPPPPPPDRAASPFHMDQLLEEAVQQPQSSGLGLVSASGASSPIINVMDTTCSSLNSPASSSMLGMQQLQLQPFSSPPPQTPPTLLQNIQALLQALQAAQMPSLASPMGTGMMGTMGSSPLPGLGTTFGGYGSGGIVLGGPPMVTFGNGDMEEYRRIKEKFDQMAGRTATLDGEKRRRVIELVNFITINCYHNT</sequence>
<protein>
    <submittedName>
        <fullName evidence="2">Uncharacterized protein</fullName>
    </submittedName>
</protein>
<reference evidence="3" key="1">
    <citation type="submission" date="2022-10" db="EMBL/GenBank/DDBJ databases">
        <title>Genome assembly of Pristionchus species.</title>
        <authorList>
            <person name="Yoshida K."/>
            <person name="Sommer R.J."/>
        </authorList>
    </citation>
    <scope>NUCLEOTIDE SEQUENCE [LARGE SCALE GENOMIC DNA]</scope>
    <source>
        <strain evidence="3">RS5460</strain>
    </source>
</reference>
<proteinExistence type="predicted"/>
<keyword evidence="3" id="KW-1185">Reference proteome</keyword>
<feature type="compositionally biased region" description="Low complexity" evidence="1">
    <location>
        <begin position="171"/>
        <end position="183"/>
    </location>
</feature>
<comment type="caution">
    <text evidence="2">The sequence shown here is derived from an EMBL/GenBank/DDBJ whole genome shotgun (WGS) entry which is preliminary data.</text>
</comment>
<feature type="region of interest" description="Disordered" evidence="1">
    <location>
        <begin position="164"/>
        <end position="188"/>
    </location>
</feature>
<evidence type="ECO:0000256" key="1">
    <source>
        <dbReference type="SAM" id="MobiDB-lite"/>
    </source>
</evidence>
<feature type="non-terminal residue" evidence="2">
    <location>
        <position position="1"/>
    </location>
</feature>